<keyword evidence="2" id="KW-0732">Signal</keyword>
<dbReference type="PROSITE" id="PS00018">
    <property type="entry name" value="EF_HAND_1"/>
    <property type="match status" value="2"/>
</dbReference>
<evidence type="ECO:0000313" key="4">
    <source>
        <dbReference type="EMBL" id="MCY0093227.1"/>
    </source>
</evidence>
<dbReference type="SMART" id="SM00054">
    <property type="entry name" value="EFh"/>
    <property type="match status" value="2"/>
</dbReference>
<comment type="caution">
    <text evidence="4">The sequence shown here is derived from an EMBL/GenBank/DDBJ whole genome shotgun (WGS) entry which is preliminary data.</text>
</comment>
<dbReference type="Gene3D" id="1.10.238.10">
    <property type="entry name" value="EF-hand"/>
    <property type="match status" value="2"/>
</dbReference>
<dbReference type="PROSITE" id="PS50222">
    <property type="entry name" value="EF_HAND_2"/>
    <property type="match status" value="2"/>
</dbReference>
<feature type="compositionally biased region" description="Basic and acidic residues" evidence="1">
    <location>
        <begin position="78"/>
        <end position="128"/>
    </location>
</feature>
<dbReference type="Proteomes" id="UP001081283">
    <property type="component" value="Unassembled WGS sequence"/>
</dbReference>
<feature type="region of interest" description="Disordered" evidence="1">
    <location>
        <begin position="41"/>
        <end position="156"/>
    </location>
</feature>
<evidence type="ECO:0000259" key="3">
    <source>
        <dbReference type="PROSITE" id="PS50222"/>
    </source>
</evidence>
<feature type="signal peptide" evidence="2">
    <location>
        <begin position="1"/>
        <end position="23"/>
    </location>
</feature>
<evidence type="ECO:0000313" key="5">
    <source>
        <dbReference type="Proteomes" id="UP001081283"/>
    </source>
</evidence>
<reference evidence="4" key="1">
    <citation type="submission" date="2022-10" db="EMBL/GenBank/DDBJ databases">
        <title>Hoeflea sp. J2-29, isolated from marine algae.</title>
        <authorList>
            <person name="Kristyanto S."/>
            <person name="Kim J.M."/>
            <person name="Jeon C.O."/>
        </authorList>
    </citation>
    <scope>NUCLEOTIDE SEQUENCE</scope>
    <source>
        <strain evidence="4">J2-29</strain>
    </source>
</reference>
<dbReference type="InterPro" id="IPR002048">
    <property type="entry name" value="EF_hand_dom"/>
</dbReference>
<keyword evidence="5" id="KW-1185">Reference proteome</keyword>
<evidence type="ECO:0000256" key="1">
    <source>
        <dbReference type="SAM" id="MobiDB-lite"/>
    </source>
</evidence>
<organism evidence="4 5">
    <name type="scientific">Hoeflea ulvae</name>
    <dbReference type="NCBI Taxonomy" id="2983764"/>
    <lineage>
        <taxon>Bacteria</taxon>
        <taxon>Pseudomonadati</taxon>
        <taxon>Pseudomonadota</taxon>
        <taxon>Alphaproteobacteria</taxon>
        <taxon>Hyphomicrobiales</taxon>
        <taxon>Rhizobiaceae</taxon>
        <taxon>Hoeflea</taxon>
    </lineage>
</organism>
<feature type="domain" description="EF-hand" evidence="3">
    <location>
        <begin position="165"/>
        <end position="198"/>
    </location>
</feature>
<name>A0ABT3YC21_9HYPH</name>
<dbReference type="Pfam" id="PF13202">
    <property type="entry name" value="EF-hand_5"/>
    <property type="match status" value="3"/>
</dbReference>
<feature type="compositionally biased region" description="Basic and acidic residues" evidence="1">
    <location>
        <begin position="41"/>
        <end position="50"/>
    </location>
</feature>
<sequence length="198" mass="22112">MKKTILATLAAALIASVAAPALAASQRGDHERGPRIERLMERFDTNKDGAVDLDEVSAHRQSMFESADTENSGSLSQDELKAFGDMRKEMRDQNREERRADRKEMKDGKQAKQGDRDGRMAGKHDGKGHGKKDGKRHGEGKRGQRGGMQLERLDADKNGEISLEEFASVSNKMFERFDRNGDKKIDVTDFYRGAADNN</sequence>
<evidence type="ECO:0000256" key="2">
    <source>
        <dbReference type="SAM" id="SignalP"/>
    </source>
</evidence>
<dbReference type="InterPro" id="IPR018247">
    <property type="entry name" value="EF_Hand_1_Ca_BS"/>
</dbReference>
<feature type="domain" description="EF-hand" evidence="3">
    <location>
        <begin position="31"/>
        <end position="66"/>
    </location>
</feature>
<feature type="chain" id="PRO_5047176303" description="EF-hand domain-containing protein" evidence="2">
    <location>
        <begin position="24"/>
        <end position="198"/>
    </location>
</feature>
<dbReference type="RefSeq" id="WP_267611203.1">
    <property type="nucleotide sequence ID" value="NZ_JAOVZQ010000001.1"/>
</dbReference>
<dbReference type="InterPro" id="IPR011992">
    <property type="entry name" value="EF-hand-dom_pair"/>
</dbReference>
<protein>
    <recommendedName>
        <fullName evidence="3">EF-hand domain-containing protein</fullName>
    </recommendedName>
</protein>
<dbReference type="EMBL" id="JAOVZQ010000001">
    <property type="protein sequence ID" value="MCY0093227.1"/>
    <property type="molecule type" value="Genomic_DNA"/>
</dbReference>
<proteinExistence type="predicted"/>
<accession>A0ABT3YC21</accession>
<dbReference type="SUPFAM" id="SSF47473">
    <property type="entry name" value="EF-hand"/>
    <property type="match status" value="1"/>
</dbReference>
<feature type="compositionally biased region" description="Polar residues" evidence="1">
    <location>
        <begin position="59"/>
        <end position="77"/>
    </location>
</feature>
<gene>
    <name evidence="4" type="ORF">OEG82_04145</name>
</gene>